<dbReference type="AlphaFoldDB" id="A0A285X925"/>
<dbReference type="RefSeq" id="WP_097056698.1">
    <property type="nucleotide sequence ID" value="NZ_OCMF01000003.1"/>
</dbReference>
<dbReference type="Proteomes" id="UP000219193">
    <property type="component" value="Unassembled WGS sequence"/>
</dbReference>
<organism evidence="1 2">
    <name type="scientific">Salinimicrobium sediminis</name>
    <dbReference type="NCBI Taxonomy" id="1343891"/>
    <lineage>
        <taxon>Bacteria</taxon>
        <taxon>Pseudomonadati</taxon>
        <taxon>Bacteroidota</taxon>
        <taxon>Flavobacteriia</taxon>
        <taxon>Flavobacteriales</taxon>
        <taxon>Flavobacteriaceae</taxon>
        <taxon>Salinimicrobium</taxon>
    </lineage>
</organism>
<name>A0A285X925_9FLAO</name>
<proteinExistence type="predicted"/>
<protein>
    <submittedName>
        <fullName evidence="1">Uncharacterized protein</fullName>
    </submittedName>
</protein>
<sequence>MKKTRSYQSFIFIVFLLGIITCTPKPYFFRNNYKSANSLLHETKNLQEDIFLKAHLKNGEVYILKDSWEVDTTENKLLGIGISFDYNRNKISEGAQSISLDSVAIFETNKKLGKTESKRIRALAILAGVDVAMGGICLINPKACFGSCPTFYMNEEDDFHFADAEGFSNAIAPSMEYFDIDALNNPPVMDNIFTLTMKNEALETHMVKNIKILAFPRDKDQRIYQSPDNKFFRCENHYFLTGAKGANEDLTDLLKLQDRQERFSLSDPQNLSSKEEIFLTFDNITDPKDLGLLISFRQTLMTTYFIYSAMGYMGDEVGDIFAKLETSSETKKKLENGIRKELGKIDIYVLDETTQKWIFQGGFYETGPIAFNRQILLLNVSAENTSLQLKVVLNKGLWRIDDFALTNIRESEKAIEILPYEVLNDGLTDAVAIAEINADDEYLISMPGSEYKFNFRLPSKGGDYELFLYSKGYYLEWMRENWIKDKDLLKLRQMIENPKRYLRMEAESFKEYERTMERQFWDSRIDTKNFSYYGT</sequence>
<keyword evidence="2" id="KW-1185">Reference proteome</keyword>
<accession>A0A285X925</accession>
<reference evidence="2" key="1">
    <citation type="submission" date="2017-09" db="EMBL/GenBank/DDBJ databases">
        <authorList>
            <person name="Varghese N."/>
            <person name="Submissions S."/>
        </authorList>
    </citation>
    <scope>NUCLEOTIDE SEQUENCE [LARGE SCALE GENOMIC DNA]</scope>
    <source>
        <strain evidence="2">CGMCC 1.12641</strain>
    </source>
</reference>
<gene>
    <name evidence="1" type="ORF">SAMN06296241_2493</name>
</gene>
<evidence type="ECO:0000313" key="2">
    <source>
        <dbReference type="Proteomes" id="UP000219193"/>
    </source>
</evidence>
<dbReference type="OrthoDB" id="1397767at2"/>
<dbReference type="EMBL" id="OCMF01000003">
    <property type="protein sequence ID" value="SOC80929.1"/>
    <property type="molecule type" value="Genomic_DNA"/>
</dbReference>
<evidence type="ECO:0000313" key="1">
    <source>
        <dbReference type="EMBL" id="SOC80929.1"/>
    </source>
</evidence>